<name>A0AA35T5C7_GEOBA</name>
<keyword evidence="2" id="KW-0378">Hydrolase</keyword>
<dbReference type="GO" id="GO:0016787">
    <property type="term" value="F:hydrolase activity"/>
    <property type="evidence" value="ECO:0007669"/>
    <property type="project" value="UniProtKB-KW"/>
</dbReference>
<evidence type="ECO:0000256" key="3">
    <source>
        <dbReference type="SAM" id="Phobius"/>
    </source>
</evidence>
<keyword evidence="3" id="KW-0812">Transmembrane</keyword>
<dbReference type="EMBL" id="CASHTH010003191">
    <property type="protein sequence ID" value="CAI8041507.1"/>
    <property type="molecule type" value="Genomic_DNA"/>
</dbReference>
<gene>
    <name evidence="4" type="ORF">GBAR_LOCUS23074</name>
</gene>
<evidence type="ECO:0000313" key="5">
    <source>
        <dbReference type="Proteomes" id="UP001174909"/>
    </source>
</evidence>
<sequence>MGRGIPRSVGTPFSRCLTWPTAPSGEPVSMIRPSTFGHRSTTLEPSWECQDFYSVASFFNQSDRDLQSLSNFSESVRDFCRLSNHSAMVRWRGNPYLQRLCFDGEFSLFLLQTGFGFNQTNSDWTLTFWDKVNHKTSVGWAMGYLLQETTTIPDSPHHTVRPFEAVDLAVGILVLAILCVVFVVFFFLTFHACRKVLRTSSGYTNIS</sequence>
<evidence type="ECO:0000313" key="4">
    <source>
        <dbReference type="EMBL" id="CAI8041507.1"/>
    </source>
</evidence>
<feature type="transmembrane region" description="Helical" evidence="3">
    <location>
        <begin position="168"/>
        <end position="190"/>
    </location>
</feature>
<proteinExistence type="inferred from homology"/>
<dbReference type="Gene3D" id="3.30.420.150">
    <property type="entry name" value="Exopolyphosphatase. Domain 2"/>
    <property type="match status" value="1"/>
</dbReference>
<dbReference type="InterPro" id="IPR000407">
    <property type="entry name" value="GDA1_CD39_NTPase"/>
</dbReference>
<keyword evidence="3" id="KW-1133">Transmembrane helix</keyword>
<accession>A0AA35T5C7</accession>
<dbReference type="Pfam" id="PF01150">
    <property type="entry name" value="GDA1_CD39"/>
    <property type="match status" value="1"/>
</dbReference>
<keyword evidence="3" id="KW-0472">Membrane</keyword>
<reference evidence="4" key="1">
    <citation type="submission" date="2023-03" db="EMBL/GenBank/DDBJ databases">
        <authorList>
            <person name="Steffen K."/>
            <person name="Cardenas P."/>
        </authorList>
    </citation>
    <scope>NUCLEOTIDE SEQUENCE</scope>
</reference>
<dbReference type="AlphaFoldDB" id="A0AA35T5C7"/>
<organism evidence="4 5">
    <name type="scientific">Geodia barretti</name>
    <name type="common">Barrett's horny sponge</name>
    <dbReference type="NCBI Taxonomy" id="519541"/>
    <lineage>
        <taxon>Eukaryota</taxon>
        <taxon>Metazoa</taxon>
        <taxon>Porifera</taxon>
        <taxon>Demospongiae</taxon>
        <taxon>Heteroscleromorpha</taxon>
        <taxon>Tetractinellida</taxon>
        <taxon>Astrophorina</taxon>
        <taxon>Geodiidae</taxon>
        <taxon>Geodia</taxon>
    </lineage>
</organism>
<keyword evidence="5" id="KW-1185">Reference proteome</keyword>
<protein>
    <submittedName>
        <fullName evidence="4">Ectonucleoside triphosphate diphosphohydrolase 1</fullName>
    </submittedName>
</protein>
<evidence type="ECO:0000256" key="1">
    <source>
        <dbReference type="ARBA" id="ARBA00009283"/>
    </source>
</evidence>
<comment type="similarity">
    <text evidence="1">Belongs to the GDA1/CD39 NTPase family.</text>
</comment>
<comment type="caution">
    <text evidence="4">The sequence shown here is derived from an EMBL/GenBank/DDBJ whole genome shotgun (WGS) entry which is preliminary data.</text>
</comment>
<evidence type="ECO:0000256" key="2">
    <source>
        <dbReference type="ARBA" id="ARBA00022801"/>
    </source>
</evidence>
<dbReference type="Proteomes" id="UP001174909">
    <property type="component" value="Unassembled WGS sequence"/>
</dbReference>